<feature type="compositionally biased region" description="Basic and acidic residues" evidence="1">
    <location>
        <begin position="33"/>
        <end position="50"/>
    </location>
</feature>
<evidence type="ECO:0000313" key="4">
    <source>
        <dbReference type="Proteomes" id="UP001152797"/>
    </source>
</evidence>
<protein>
    <submittedName>
        <fullName evidence="2">Uncharacterized protein</fullName>
    </submittedName>
</protein>
<evidence type="ECO:0000313" key="2">
    <source>
        <dbReference type="EMBL" id="CAI4009131.1"/>
    </source>
</evidence>
<dbReference type="EMBL" id="CAMXCT020004447">
    <property type="protein sequence ID" value="CAL1162506.1"/>
    <property type="molecule type" value="Genomic_DNA"/>
</dbReference>
<proteinExistence type="predicted"/>
<feature type="region of interest" description="Disordered" evidence="1">
    <location>
        <begin position="1"/>
        <end position="86"/>
    </location>
</feature>
<gene>
    <name evidence="2" type="ORF">C1SCF055_LOCUS34504</name>
</gene>
<accession>A0A9P1GCM6</accession>
<reference evidence="3" key="2">
    <citation type="submission" date="2024-04" db="EMBL/GenBank/DDBJ databases">
        <authorList>
            <person name="Chen Y."/>
            <person name="Shah S."/>
            <person name="Dougan E. K."/>
            <person name="Thang M."/>
            <person name="Chan C."/>
        </authorList>
    </citation>
    <scope>NUCLEOTIDE SEQUENCE [LARGE SCALE GENOMIC DNA]</scope>
</reference>
<evidence type="ECO:0000256" key="1">
    <source>
        <dbReference type="SAM" id="MobiDB-lite"/>
    </source>
</evidence>
<keyword evidence="4" id="KW-1185">Reference proteome</keyword>
<dbReference type="EMBL" id="CAMXCT010004447">
    <property type="protein sequence ID" value="CAI4009131.1"/>
    <property type="molecule type" value="Genomic_DNA"/>
</dbReference>
<evidence type="ECO:0000313" key="3">
    <source>
        <dbReference type="EMBL" id="CAL1162506.1"/>
    </source>
</evidence>
<sequence>MGEAGSKVLDLDVEESTAVSAGAKDAAPSSSEISEKPEDAAASYSEKHQDAAASFSEKPEDAAASSSEKPQERRSENRVELLERSKLTSCGHGAKASFVAA</sequence>
<dbReference type="AlphaFoldDB" id="A0A9P1GCM6"/>
<dbReference type="EMBL" id="CAMXCT030004447">
    <property type="protein sequence ID" value="CAL4796443.1"/>
    <property type="molecule type" value="Genomic_DNA"/>
</dbReference>
<name>A0A9P1GCM6_9DINO</name>
<comment type="caution">
    <text evidence="2">The sequence shown here is derived from an EMBL/GenBank/DDBJ whole genome shotgun (WGS) entry which is preliminary data.</text>
</comment>
<organism evidence="2">
    <name type="scientific">Cladocopium goreaui</name>
    <dbReference type="NCBI Taxonomy" id="2562237"/>
    <lineage>
        <taxon>Eukaryota</taxon>
        <taxon>Sar</taxon>
        <taxon>Alveolata</taxon>
        <taxon>Dinophyceae</taxon>
        <taxon>Suessiales</taxon>
        <taxon>Symbiodiniaceae</taxon>
        <taxon>Cladocopium</taxon>
    </lineage>
</organism>
<dbReference type="Proteomes" id="UP001152797">
    <property type="component" value="Unassembled WGS sequence"/>
</dbReference>
<reference evidence="2" key="1">
    <citation type="submission" date="2022-10" db="EMBL/GenBank/DDBJ databases">
        <authorList>
            <person name="Chen Y."/>
            <person name="Dougan E. K."/>
            <person name="Chan C."/>
            <person name="Rhodes N."/>
            <person name="Thang M."/>
        </authorList>
    </citation>
    <scope>NUCLEOTIDE SEQUENCE</scope>
</reference>
<feature type="compositionally biased region" description="Basic and acidic residues" evidence="1">
    <location>
        <begin position="69"/>
        <end position="86"/>
    </location>
</feature>